<name>A0A0N5BUZ6_STREA</name>
<dbReference type="Proteomes" id="UP000046392">
    <property type="component" value="Unplaced"/>
</dbReference>
<accession>A0A0N5BUZ6</accession>
<organism evidence="1 2">
    <name type="scientific">Strongyloides papillosus</name>
    <name type="common">Intestinal threadworm</name>
    <dbReference type="NCBI Taxonomy" id="174720"/>
    <lineage>
        <taxon>Eukaryota</taxon>
        <taxon>Metazoa</taxon>
        <taxon>Ecdysozoa</taxon>
        <taxon>Nematoda</taxon>
        <taxon>Chromadorea</taxon>
        <taxon>Rhabditida</taxon>
        <taxon>Tylenchina</taxon>
        <taxon>Panagrolaimomorpha</taxon>
        <taxon>Strongyloidoidea</taxon>
        <taxon>Strongyloididae</taxon>
        <taxon>Strongyloides</taxon>
    </lineage>
</organism>
<dbReference type="WBParaSite" id="SPAL_0000966400.1">
    <property type="protein sequence ID" value="SPAL_0000966400.1"/>
    <property type="gene ID" value="SPAL_0000966400"/>
</dbReference>
<evidence type="ECO:0000313" key="1">
    <source>
        <dbReference type="Proteomes" id="UP000046392"/>
    </source>
</evidence>
<proteinExistence type="predicted"/>
<evidence type="ECO:0000313" key="2">
    <source>
        <dbReference type="WBParaSite" id="SPAL_0000966400.1"/>
    </source>
</evidence>
<dbReference type="AlphaFoldDB" id="A0A0N5BUZ6"/>
<sequence length="40" mass="4605">MDQNMDPDNFGNNYKIIKSLNFQFLAGGYGNNMRMGHGMY</sequence>
<reference evidence="2" key="1">
    <citation type="submission" date="2017-02" db="UniProtKB">
        <authorList>
            <consortium name="WormBaseParasite"/>
        </authorList>
    </citation>
    <scope>IDENTIFICATION</scope>
</reference>
<keyword evidence="1" id="KW-1185">Reference proteome</keyword>
<protein>
    <submittedName>
        <fullName evidence="2">Uncharacterized protein</fullName>
    </submittedName>
</protein>